<dbReference type="EMBL" id="BMIL01000002">
    <property type="protein sequence ID" value="GGC57436.1"/>
    <property type="molecule type" value="Genomic_DNA"/>
</dbReference>
<organism evidence="1 2">
    <name type="scientific">Pedobacter quisquiliarum</name>
    <dbReference type="NCBI Taxonomy" id="1834438"/>
    <lineage>
        <taxon>Bacteria</taxon>
        <taxon>Pseudomonadati</taxon>
        <taxon>Bacteroidota</taxon>
        <taxon>Sphingobacteriia</taxon>
        <taxon>Sphingobacteriales</taxon>
        <taxon>Sphingobacteriaceae</taxon>
        <taxon>Pedobacter</taxon>
    </lineage>
</organism>
<reference evidence="1" key="1">
    <citation type="journal article" date="2014" name="Int. J. Syst. Evol. Microbiol.">
        <title>Complete genome sequence of Corynebacterium casei LMG S-19264T (=DSM 44701T), isolated from a smear-ripened cheese.</title>
        <authorList>
            <consortium name="US DOE Joint Genome Institute (JGI-PGF)"/>
            <person name="Walter F."/>
            <person name="Albersmeier A."/>
            <person name="Kalinowski J."/>
            <person name="Ruckert C."/>
        </authorList>
    </citation>
    <scope>NUCLEOTIDE SEQUENCE</scope>
    <source>
        <strain evidence="1">CGMCC 1.15343</strain>
    </source>
</reference>
<name>A0A916X9N5_9SPHI</name>
<protein>
    <submittedName>
        <fullName evidence="1">Uncharacterized protein</fullName>
    </submittedName>
</protein>
<comment type="caution">
    <text evidence="1">The sequence shown here is derived from an EMBL/GenBank/DDBJ whole genome shotgun (WGS) entry which is preliminary data.</text>
</comment>
<gene>
    <name evidence="1" type="ORF">GCM10011387_08790</name>
</gene>
<keyword evidence="2" id="KW-1185">Reference proteome</keyword>
<accession>A0A916X9N5</accession>
<sequence>MYSANGQFKLSQNFVGIPIETKNTDGFVGDKYLYPDWMTGHVLQEDGKHINDMSLKYDLYNDIVIFNSTDNVPMAFKYPLKEFQLMHKKSLAEPFSLFKNGFPPFGKYTAKSFYQVLTEGKTTLVKKPYKSIIESMPYGESELKKTFGFNELYFLHHNGQMVKIQKNKSSVLEVFEDKKSELIEFIKDKKLGMKSDPDLVAVVNQYNALKGHASVSR</sequence>
<evidence type="ECO:0000313" key="1">
    <source>
        <dbReference type="EMBL" id="GGC57436.1"/>
    </source>
</evidence>
<dbReference type="Proteomes" id="UP000651668">
    <property type="component" value="Unassembled WGS sequence"/>
</dbReference>
<evidence type="ECO:0000313" key="2">
    <source>
        <dbReference type="Proteomes" id="UP000651668"/>
    </source>
</evidence>
<reference evidence="1" key="2">
    <citation type="submission" date="2020-09" db="EMBL/GenBank/DDBJ databases">
        <authorList>
            <person name="Sun Q."/>
            <person name="Zhou Y."/>
        </authorList>
    </citation>
    <scope>NUCLEOTIDE SEQUENCE</scope>
    <source>
        <strain evidence="1">CGMCC 1.15343</strain>
    </source>
</reference>
<dbReference type="AlphaFoldDB" id="A0A916X9N5"/>
<proteinExistence type="predicted"/>